<feature type="domain" description="ATPase AAA-type core" evidence="4">
    <location>
        <begin position="238"/>
        <end position="375"/>
    </location>
</feature>
<keyword evidence="1" id="KW-0227">DNA damage</keyword>
<dbReference type="Proteomes" id="UP001589870">
    <property type="component" value="Unassembled WGS sequence"/>
</dbReference>
<dbReference type="InterPro" id="IPR027417">
    <property type="entry name" value="P-loop_NTPase"/>
</dbReference>
<evidence type="ECO:0000256" key="1">
    <source>
        <dbReference type="ARBA" id="ARBA00023236"/>
    </source>
</evidence>
<dbReference type="InterPro" id="IPR041685">
    <property type="entry name" value="AAA_GajA/Old/RecF-like"/>
</dbReference>
<dbReference type="InterPro" id="IPR003959">
    <property type="entry name" value="ATPase_AAA_core"/>
</dbReference>
<feature type="compositionally biased region" description="Basic and acidic residues" evidence="2">
    <location>
        <begin position="415"/>
        <end position="424"/>
    </location>
</feature>
<protein>
    <submittedName>
        <fullName evidence="5">AAA family ATPase</fullName>
    </submittedName>
</protein>
<dbReference type="EMBL" id="JBHMQT010000014">
    <property type="protein sequence ID" value="MFC0862521.1"/>
    <property type="molecule type" value="Genomic_DNA"/>
</dbReference>
<feature type="region of interest" description="Disordered" evidence="2">
    <location>
        <begin position="407"/>
        <end position="439"/>
    </location>
</feature>
<feature type="domain" description="Endonuclease GajA/Old nuclease/RecF-like AAA" evidence="3">
    <location>
        <begin position="1"/>
        <end position="44"/>
    </location>
</feature>
<proteinExistence type="predicted"/>
<keyword evidence="6" id="KW-1185">Reference proteome</keyword>
<evidence type="ECO:0000313" key="5">
    <source>
        <dbReference type="EMBL" id="MFC0862521.1"/>
    </source>
</evidence>
<accession>A0ABV6U5W4</accession>
<organism evidence="5 6">
    <name type="scientific">Sphaerimonospora cavernae</name>
    <dbReference type="NCBI Taxonomy" id="1740611"/>
    <lineage>
        <taxon>Bacteria</taxon>
        <taxon>Bacillati</taxon>
        <taxon>Actinomycetota</taxon>
        <taxon>Actinomycetes</taxon>
        <taxon>Streptosporangiales</taxon>
        <taxon>Streptosporangiaceae</taxon>
        <taxon>Sphaerimonospora</taxon>
    </lineage>
</organism>
<dbReference type="RefSeq" id="WP_394300721.1">
    <property type="nucleotide sequence ID" value="NZ_JBHMQT010000014.1"/>
</dbReference>
<evidence type="ECO:0000256" key="2">
    <source>
        <dbReference type="SAM" id="MobiDB-lite"/>
    </source>
</evidence>
<keyword evidence="1" id="KW-0742">SOS response</keyword>
<sequence>MITRIEIDGFKSFEDFSLDLPPFLVLIGTNASGKSNLLDALRFLAVLAHGDLYDAIEAVRGDAVGLFRRRGDGTSTGTMRFAIEMITTFEQRPPIRALLEQAEEQRRRFGTCWRYELTISLEADGLSPRIADESIVPLPTERGDRCPLNASPAWREAHVRPGNQVPEFRSLSEIRELAGLSPTQSALGMKQAGSVVRGVGSELRSIAAFQLEDAALRRLSVLGGRPELLPNGEGLPAYLARLRKSSASDGDPEGVLADIRADLVRIVREVTSFHVVEDRVRRDIRIEFEGRHIPRFGADVASDGTLRVLALLAALNDPDRSGVVAIEEPENGVFPERLRELLATMRRLVSDPAWDDLSWPLRQALVTSHSPVVLDAVPRENIVFLDNVTKIEDGVASRITRARRLVEPGRPARPPGEEVPRVTEGELDQFRAGLETVSP</sequence>
<evidence type="ECO:0000259" key="3">
    <source>
        <dbReference type="Pfam" id="PF13175"/>
    </source>
</evidence>
<dbReference type="PANTHER" id="PTHR32182">
    <property type="entry name" value="DNA REPLICATION AND REPAIR PROTEIN RECF"/>
    <property type="match status" value="1"/>
</dbReference>
<evidence type="ECO:0000313" key="6">
    <source>
        <dbReference type="Proteomes" id="UP001589870"/>
    </source>
</evidence>
<gene>
    <name evidence="5" type="ORF">ACFHYQ_09465</name>
</gene>
<dbReference type="Gene3D" id="3.40.50.300">
    <property type="entry name" value="P-loop containing nucleotide triphosphate hydrolases"/>
    <property type="match status" value="2"/>
</dbReference>
<name>A0ABV6U5W4_9ACTN</name>
<reference evidence="5 6" key="1">
    <citation type="submission" date="2024-09" db="EMBL/GenBank/DDBJ databases">
        <authorList>
            <person name="Sun Q."/>
            <person name="Mori K."/>
        </authorList>
    </citation>
    <scope>NUCLEOTIDE SEQUENCE [LARGE SCALE GENOMIC DNA]</scope>
    <source>
        <strain evidence="5 6">TBRC 1851</strain>
    </source>
</reference>
<dbReference type="PANTHER" id="PTHR32182:SF22">
    <property type="entry name" value="ATP-DEPENDENT ENDONUCLEASE, OLD FAMILY-RELATED"/>
    <property type="match status" value="1"/>
</dbReference>
<comment type="caution">
    <text evidence="5">The sequence shown here is derived from an EMBL/GenBank/DDBJ whole genome shotgun (WGS) entry which is preliminary data.</text>
</comment>
<evidence type="ECO:0000259" key="4">
    <source>
        <dbReference type="Pfam" id="PF13304"/>
    </source>
</evidence>
<dbReference type="SUPFAM" id="SSF52540">
    <property type="entry name" value="P-loop containing nucleoside triphosphate hydrolases"/>
    <property type="match status" value="1"/>
</dbReference>
<dbReference type="Pfam" id="PF13304">
    <property type="entry name" value="AAA_21"/>
    <property type="match status" value="1"/>
</dbReference>
<dbReference type="Pfam" id="PF13175">
    <property type="entry name" value="AAA_15"/>
    <property type="match status" value="1"/>
</dbReference>